<keyword evidence="3" id="KW-0004">4Fe-4S</keyword>
<dbReference type="NCBIfam" id="TIGR00539">
    <property type="entry name" value="hemN_rel"/>
    <property type="match status" value="1"/>
</dbReference>
<keyword evidence="3" id="KW-0411">Iron-sulfur</keyword>
<dbReference type="PANTHER" id="PTHR13932">
    <property type="entry name" value="COPROPORPHYRINIGEN III OXIDASE"/>
    <property type="match status" value="1"/>
</dbReference>
<dbReference type="InterPro" id="IPR006638">
    <property type="entry name" value="Elp3/MiaA/NifB-like_rSAM"/>
</dbReference>
<evidence type="ECO:0000313" key="5">
    <source>
        <dbReference type="EMBL" id="MFC7580130.1"/>
    </source>
</evidence>
<dbReference type="SFLD" id="SFLDS00029">
    <property type="entry name" value="Radical_SAM"/>
    <property type="match status" value="1"/>
</dbReference>
<protein>
    <recommendedName>
        <fullName evidence="2 3">Heme chaperone HemW</fullName>
    </recommendedName>
</protein>
<dbReference type="RefSeq" id="WP_380971860.1">
    <property type="nucleotide sequence ID" value="NZ_JBHTEF010000001.1"/>
</dbReference>
<dbReference type="SMART" id="SM00729">
    <property type="entry name" value="Elp3"/>
    <property type="match status" value="1"/>
</dbReference>
<gene>
    <name evidence="5" type="primary">hemW</name>
    <name evidence="5" type="ORF">ACFQWG_02695</name>
</gene>
<comment type="similarity">
    <text evidence="1">Belongs to the anaerobic coproporphyrinogen-III oxidase family. HemW subfamily.</text>
</comment>
<evidence type="ECO:0000259" key="4">
    <source>
        <dbReference type="PROSITE" id="PS51918"/>
    </source>
</evidence>
<keyword evidence="3" id="KW-0949">S-adenosyl-L-methionine</keyword>
<evidence type="ECO:0000313" key="6">
    <source>
        <dbReference type="Proteomes" id="UP001596527"/>
    </source>
</evidence>
<dbReference type="InterPro" id="IPR034505">
    <property type="entry name" value="Coproporphyrinogen-III_oxidase"/>
</dbReference>
<evidence type="ECO:0000256" key="1">
    <source>
        <dbReference type="ARBA" id="ARBA00006100"/>
    </source>
</evidence>
<keyword evidence="3" id="KW-0479">Metal-binding</keyword>
<accession>A0ABW2SJR6</accession>
<dbReference type="Pfam" id="PF04055">
    <property type="entry name" value="Radical_SAM"/>
    <property type="match status" value="1"/>
</dbReference>
<dbReference type="PANTHER" id="PTHR13932:SF5">
    <property type="entry name" value="RADICAL S-ADENOSYL METHIONINE DOMAIN-CONTAINING PROTEIN 1, MITOCHONDRIAL"/>
    <property type="match status" value="1"/>
</dbReference>
<dbReference type="InterPro" id="IPR058240">
    <property type="entry name" value="rSAM_sf"/>
</dbReference>
<comment type="subcellular location">
    <subcellularLocation>
        <location evidence="3">Cytoplasm</location>
    </subcellularLocation>
</comment>
<dbReference type="Gene3D" id="3.30.750.200">
    <property type="match status" value="1"/>
</dbReference>
<keyword evidence="3" id="KW-0349">Heme</keyword>
<organism evidence="5 6">
    <name type="scientific">Schaalia naturae</name>
    <dbReference type="NCBI Taxonomy" id="635203"/>
    <lineage>
        <taxon>Bacteria</taxon>
        <taxon>Bacillati</taxon>
        <taxon>Actinomycetota</taxon>
        <taxon>Actinomycetes</taxon>
        <taxon>Actinomycetales</taxon>
        <taxon>Actinomycetaceae</taxon>
        <taxon>Schaalia</taxon>
    </lineage>
</organism>
<dbReference type="PROSITE" id="PS51918">
    <property type="entry name" value="RADICAL_SAM"/>
    <property type="match status" value="1"/>
</dbReference>
<evidence type="ECO:0000256" key="3">
    <source>
        <dbReference type="RuleBase" id="RU364116"/>
    </source>
</evidence>
<proteinExistence type="inferred from homology"/>
<sequence>MTPRLPDGAPWPGDGRLDPAFAEAGAGRPLSLYVHVPFCRVRCGYCDFNTYTTGFGPGAEPGSYARTILGEADLARRALGEAGFGGSGSARGDGDGAGRVAGTVFFGGGTPTMLEAGELARILDGLRERLGVSEDAEVTVEANPETVTAESLRALARAGFTRVSVGMQSAVPEVLATLDRLHRPERVPQVVGWAREAGLDVSVDLIYGTPGESLSDWRRSLEAAVAMRPDHVSAYALVVEEGTRMGAQVARGELPTPDPDDEAAKYEAADRLLGESGYRWYEISNFARVAPGEEGVPATRLRHASRHNLAYWRDWDWWGLGPGAHSHVGRLRWWNVKHPRAHAGLVAQGRSPAAAGEVLDADTRELERVMLAVRTADGVQLGPGDDIGGVPGLVDDGLVEAGPAASGRIVLTLRGRLLADHVTRVITR</sequence>
<dbReference type="Proteomes" id="UP001596527">
    <property type="component" value="Unassembled WGS sequence"/>
</dbReference>
<reference evidence="6" key="1">
    <citation type="journal article" date="2019" name="Int. J. Syst. Evol. Microbiol.">
        <title>The Global Catalogue of Microorganisms (GCM) 10K type strain sequencing project: providing services to taxonomists for standard genome sequencing and annotation.</title>
        <authorList>
            <consortium name="The Broad Institute Genomics Platform"/>
            <consortium name="The Broad Institute Genome Sequencing Center for Infectious Disease"/>
            <person name="Wu L."/>
            <person name="Ma J."/>
        </authorList>
    </citation>
    <scope>NUCLEOTIDE SEQUENCE [LARGE SCALE GENOMIC DNA]</scope>
    <source>
        <strain evidence="6">CCUG 56698</strain>
    </source>
</reference>
<dbReference type="EMBL" id="JBHTEF010000001">
    <property type="protein sequence ID" value="MFC7580130.1"/>
    <property type="molecule type" value="Genomic_DNA"/>
</dbReference>
<dbReference type="CDD" id="cd01335">
    <property type="entry name" value="Radical_SAM"/>
    <property type="match status" value="1"/>
</dbReference>
<dbReference type="SFLD" id="SFLDF00562">
    <property type="entry name" value="HemN-like__clustered_with_heat"/>
    <property type="match status" value="1"/>
</dbReference>
<dbReference type="SUPFAM" id="SSF102114">
    <property type="entry name" value="Radical SAM enzymes"/>
    <property type="match status" value="1"/>
</dbReference>
<feature type="domain" description="Radical SAM core" evidence="4">
    <location>
        <begin position="24"/>
        <end position="282"/>
    </location>
</feature>
<evidence type="ECO:0000256" key="2">
    <source>
        <dbReference type="ARBA" id="ARBA00017228"/>
    </source>
</evidence>
<keyword evidence="3" id="KW-0408">Iron</keyword>
<dbReference type="InterPro" id="IPR007197">
    <property type="entry name" value="rSAM"/>
</dbReference>
<dbReference type="SFLD" id="SFLDG01065">
    <property type="entry name" value="anaerobic_coproporphyrinogen-I"/>
    <property type="match status" value="1"/>
</dbReference>
<dbReference type="InterPro" id="IPR004559">
    <property type="entry name" value="HemW-like"/>
</dbReference>
<keyword evidence="3" id="KW-0143">Chaperone</keyword>
<comment type="caution">
    <text evidence="5">The sequence shown here is derived from an EMBL/GenBank/DDBJ whole genome shotgun (WGS) entry which is preliminary data.</text>
</comment>
<name>A0ABW2SJR6_9ACTO</name>
<comment type="function">
    <text evidence="3">Probably acts as a heme chaperone, transferring heme to an unknown acceptor. Binds one molecule of heme per monomer, possibly covalently. Binds 1 [4Fe-4S] cluster. The cluster is coordinated with 3 cysteines and an exchangeable S-adenosyl-L-methionine.</text>
</comment>
<keyword evidence="6" id="KW-1185">Reference proteome</keyword>
<keyword evidence="3" id="KW-0963">Cytoplasm</keyword>